<evidence type="ECO:0000256" key="7">
    <source>
        <dbReference type="ARBA" id="ARBA00029897"/>
    </source>
</evidence>
<evidence type="ECO:0000256" key="2">
    <source>
        <dbReference type="ARBA" id="ARBA00017647"/>
    </source>
</evidence>
<evidence type="ECO:0000256" key="5">
    <source>
        <dbReference type="ARBA" id="ARBA00022927"/>
    </source>
</evidence>
<dbReference type="AlphaFoldDB" id="A0A9Q0LYJ1"/>
<dbReference type="GO" id="GO:0015031">
    <property type="term" value="P:protein transport"/>
    <property type="evidence" value="ECO:0007669"/>
    <property type="project" value="UniProtKB-KW"/>
</dbReference>
<dbReference type="InterPro" id="IPR042523">
    <property type="entry name" value="Atg7_N_2"/>
</dbReference>
<evidence type="ECO:0000256" key="8">
    <source>
        <dbReference type="ARBA" id="ARBA00030242"/>
    </source>
</evidence>
<evidence type="ECO:0000256" key="9">
    <source>
        <dbReference type="ARBA" id="ARBA00032823"/>
    </source>
</evidence>
<name>A0A9Q0LYJ1_BLOTA</name>
<dbReference type="GO" id="GO:0000045">
    <property type="term" value="P:autophagosome assembly"/>
    <property type="evidence" value="ECO:0007669"/>
    <property type="project" value="TreeGrafter"/>
</dbReference>
<dbReference type="GO" id="GO:0034727">
    <property type="term" value="P:piecemeal microautophagy of the nucleus"/>
    <property type="evidence" value="ECO:0007669"/>
    <property type="project" value="TreeGrafter"/>
</dbReference>
<dbReference type="Proteomes" id="UP001142055">
    <property type="component" value="Chromosome 4"/>
</dbReference>
<accession>A0A9Q0LYJ1</accession>
<comment type="similarity">
    <text evidence="1">Belongs to the ATG7 family.</text>
</comment>
<evidence type="ECO:0000313" key="12">
    <source>
        <dbReference type="EMBL" id="KAJ6215602.1"/>
    </source>
</evidence>
<protein>
    <recommendedName>
        <fullName evidence="2">Ubiquitin-like modifier-activating enzyme ATG7</fullName>
    </recommendedName>
    <alternativeName>
        <fullName evidence="7 9">ATG12-activating enzyme E1 ATG7</fullName>
    </alternativeName>
    <alternativeName>
        <fullName evidence="8">Autophagy-related protein 7</fullName>
    </alternativeName>
    <alternativeName>
        <fullName evidence="3">Ubiquitin-like modifier-activating enzyme atg7</fullName>
    </alternativeName>
</protein>
<evidence type="ECO:0000256" key="3">
    <source>
        <dbReference type="ARBA" id="ARBA00018730"/>
    </source>
</evidence>
<feature type="domain" description="THIF-type NAD/FAD binding fold" evidence="10">
    <location>
        <begin position="433"/>
        <end position="713"/>
    </location>
</feature>
<dbReference type="GO" id="GO:0019779">
    <property type="term" value="F:Atg8 activating enzyme activity"/>
    <property type="evidence" value="ECO:0007669"/>
    <property type="project" value="TreeGrafter"/>
</dbReference>
<comment type="caution">
    <text evidence="12">The sequence shown here is derived from an EMBL/GenBank/DDBJ whole genome shotgun (WGS) entry which is preliminary data.</text>
</comment>
<dbReference type="GO" id="GO:0019778">
    <property type="term" value="F:Atg12 activating enzyme activity"/>
    <property type="evidence" value="ECO:0007669"/>
    <property type="project" value="TreeGrafter"/>
</dbReference>
<sequence>MAEVTPPKRILLQFATFSSMIDPSFWHSLSKLKLNQIGLDESPIDVSVTFHSELNLSLPCFANIDFNSFMTYDSIKSMRLSKPTDDNHYMFGQLIIFNTMERFAKEDKRNLIIEHGKIIWNSILSDDLKSTVDSNLEQYLSRFLMITFPNLKRYTNTYWCAFPALNFPSRCFQYGHTADELESHFTDSQLLTILYEFCRLPPSDRLYYVIIRRTEMDSSETVTVKSYNEFWSYENIDLLKTARQYKVYFAFSDPSPTSSYPGWPLRNYIAYIYVRMAQLFKRSDYHDYNHIVRFIFNSLFSPVMNIFSSRIRYTQLSGLSTNPDSIVQSYRSQSSIFRIIFGKETSVTNQDGFLSTMPHDEASLDMDRLKNDLKSFFSQTYELIENGTIPPIVGWERSPENDNRLLPRTVDCSQQMDPAVIAHDAIHLNLKLMKWRLVPKIDLDLIHNTRCLLFGAGTLGCNVARSLMAWGVSTITFVDNGQISYSNPVRQTLFTHEDSIPVDGKPKMKAQIAANALKLINPSVQSEGIVLSVPMPGHSVELYRQEEVEKDFERIKQLIQSHDVIFLLMDTRESRWLPTLIAASMHKTIINVALGFDTYLVQRHGIRFRPDNEYDLNSEVYKRNQTNFDQLPQLKTESDTSSIQLLLGNELGCYYCNDIFAPGNSTLDRTLDQQCTVTRPGLSMIASGYAVEMFASLLQHSLQSLAPAISNVDDERDAFALGGYSVGSNSILEIDSILGTIPHHIRGFVSRSKQITPSLRAFDNCTACSFPVIDRFRSDGFRFIIQVLDDSAILEDVAGLKRFHDVDELEEFE</sequence>
<keyword evidence="4" id="KW-0813">Transport</keyword>
<dbReference type="Gene3D" id="3.40.140.100">
    <property type="entry name" value="Ubiquitin-like modifier-activating enzyme ATG7 C-terminal domain"/>
    <property type="match status" value="1"/>
</dbReference>
<dbReference type="Pfam" id="PF16420">
    <property type="entry name" value="ATG7_N"/>
    <property type="match status" value="1"/>
</dbReference>
<evidence type="ECO:0000313" key="13">
    <source>
        <dbReference type="Proteomes" id="UP001142055"/>
    </source>
</evidence>
<dbReference type="GO" id="GO:0006995">
    <property type="term" value="P:cellular response to nitrogen starvation"/>
    <property type="evidence" value="ECO:0007669"/>
    <property type="project" value="TreeGrafter"/>
</dbReference>
<dbReference type="Gene3D" id="3.40.140.70">
    <property type="entry name" value="Ubiquitin-like modifier-activating enzyme ATG7 N-terminal domain"/>
    <property type="match status" value="1"/>
</dbReference>
<dbReference type="Gene3D" id="3.40.50.720">
    <property type="entry name" value="NAD(P)-binding Rossmann-like Domain"/>
    <property type="match status" value="1"/>
</dbReference>
<dbReference type="PANTHER" id="PTHR10953:SF3">
    <property type="entry name" value="UBIQUITIN-LIKE MODIFIER-ACTIVATING ENZYME ATG7"/>
    <property type="match status" value="1"/>
</dbReference>
<evidence type="ECO:0000256" key="6">
    <source>
        <dbReference type="ARBA" id="ARBA00023006"/>
    </source>
</evidence>
<dbReference type="Pfam" id="PF00899">
    <property type="entry name" value="ThiF"/>
    <property type="match status" value="1"/>
</dbReference>
<proteinExistence type="inferred from homology"/>
<dbReference type="InterPro" id="IPR035985">
    <property type="entry name" value="Ubiquitin-activating_enz"/>
</dbReference>
<keyword evidence="5" id="KW-0653">Protein transport</keyword>
<dbReference type="SUPFAM" id="SSF69572">
    <property type="entry name" value="Activating enzymes of the ubiquitin-like proteins"/>
    <property type="match status" value="1"/>
</dbReference>
<dbReference type="PANTHER" id="PTHR10953">
    <property type="entry name" value="UBIQUITIN-ACTIVATING ENZYME E1"/>
    <property type="match status" value="1"/>
</dbReference>
<gene>
    <name evidence="12" type="ORF">RDWZM_010102</name>
</gene>
<dbReference type="GO" id="GO:0000407">
    <property type="term" value="C:phagophore assembly site"/>
    <property type="evidence" value="ECO:0007669"/>
    <property type="project" value="TreeGrafter"/>
</dbReference>
<evidence type="ECO:0000259" key="10">
    <source>
        <dbReference type="Pfam" id="PF00899"/>
    </source>
</evidence>
<dbReference type="InterPro" id="IPR000594">
    <property type="entry name" value="ThiF_NAD_FAD-bd"/>
</dbReference>
<dbReference type="InterPro" id="IPR032197">
    <property type="entry name" value="Atg7_N"/>
</dbReference>
<evidence type="ECO:0000256" key="1">
    <source>
        <dbReference type="ARBA" id="ARBA00010931"/>
    </source>
</evidence>
<evidence type="ECO:0000259" key="11">
    <source>
        <dbReference type="Pfam" id="PF16420"/>
    </source>
</evidence>
<reference evidence="12" key="1">
    <citation type="submission" date="2022-12" db="EMBL/GenBank/DDBJ databases">
        <title>Genome assemblies of Blomia tropicalis.</title>
        <authorList>
            <person name="Cui Y."/>
        </authorList>
    </citation>
    <scope>NUCLEOTIDE SEQUENCE</scope>
    <source>
        <tissue evidence="12">Adult mites</tissue>
    </source>
</reference>
<dbReference type="InterPro" id="IPR042522">
    <property type="entry name" value="Atg7_N_1"/>
</dbReference>
<keyword evidence="6" id="KW-0072">Autophagy</keyword>
<organism evidence="12 13">
    <name type="scientific">Blomia tropicalis</name>
    <name type="common">Mite</name>
    <dbReference type="NCBI Taxonomy" id="40697"/>
    <lineage>
        <taxon>Eukaryota</taxon>
        <taxon>Metazoa</taxon>
        <taxon>Ecdysozoa</taxon>
        <taxon>Arthropoda</taxon>
        <taxon>Chelicerata</taxon>
        <taxon>Arachnida</taxon>
        <taxon>Acari</taxon>
        <taxon>Acariformes</taxon>
        <taxon>Sarcoptiformes</taxon>
        <taxon>Astigmata</taxon>
        <taxon>Glycyphagoidea</taxon>
        <taxon>Echimyopodidae</taxon>
        <taxon>Blomia</taxon>
    </lineage>
</organism>
<keyword evidence="13" id="KW-1185">Reference proteome</keyword>
<dbReference type="GO" id="GO:0032446">
    <property type="term" value="P:protein modification by small protein conjugation"/>
    <property type="evidence" value="ECO:0007669"/>
    <property type="project" value="TreeGrafter"/>
</dbReference>
<evidence type="ECO:0000256" key="4">
    <source>
        <dbReference type="ARBA" id="ARBA00022448"/>
    </source>
</evidence>
<dbReference type="GO" id="GO:0000422">
    <property type="term" value="P:autophagy of mitochondrion"/>
    <property type="evidence" value="ECO:0007669"/>
    <property type="project" value="TreeGrafter"/>
</dbReference>
<dbReference type="OMA" id="THEDSIP"/>
<dbReference type="EMBL" id="JAPWDV010000004">
    <property type="protein sequence ID" value="KAJ6215602.1"/>
    <property type="molecule type" value="Genomic_DNA"/>
</dbReference>
<feature type="domain" description="Ubiquitin-like modifier-activating enzyme Atg7 N-terminal" evidence="11">
    <location>
        <begin position="12"/>
        <end position="416"/>
    </location>
</feature>
<dbReference type="FunFam" id="3.40.50.720:FF:000243">
    <property type="entry name" value="Ubiquitin-like modifier-activating enzyme ATG7"/>
    <property type="match status" value="1"/>
</dbReference>
<dbReference type="InterPro" id="IPR045886">
    <property type="entry name" value="ThiF/MoeB/HesA"/>
</dbReference>